<feature type="non-terminal residue" evidence="3">
    <location>
        <position position="181"/>
    </location>
</feature>
<sequence>MPELTFLIDSGHGGLIHDVYQTAPKKMYRHENGEIAYEGVINRIIGDLVIKEMKRRQLRVIDIVPTEIDLDLDTRCNIINQYCGDFGNSNCLVISLHMNAGKGTGFEIWTSPGATKSDKYASIFAEFYMDAFPDEHIRKDESDGDIDKESAFYILVNSKCPAILPEWLFYDNPKDWEIQKN</sequence>
<organism evidence="3">
    <name type="scientific">marine sediment metagenome</name>
    <dbReference type="NCBI Taxonomy" id="412755"/>
    <lineage>
        <taxon>unclassified sequences</taxon>
        <taxon>metagenomes</taxon>
        <taxon>ecological metagenomes</taxon>
    </lineage>
</organism>
<dbReference type="InterPro" id="IPR050695">
    <property type="entry name" value="N-acetylmuramoyl_amidase_3"/>
</dbReference>
<dbReference type="InterPro" id="IPR002508">
    <property type="entry name" value="MurNAc-LAA_cat"/>
</dbReference>
<proteinExistence type="predicted"/>
<protein>
    <recommendedName>
        <fullName evidence="2">MurNAc-LAA domain-containing protein</fullName>
    </recommendedName>
</protein>
<name>A0A0F9M333_9ZZZZ</name>
<dbReference type="GO" id="GO:0009253">
    <property type="term" value="P:peptidoglycan catabolic process"/>
    <property type="evidence" value="ECO:0007669"/>
    <property type="project" value="InterPro"/>
</dbReference>
<accession>A0A0F9M333</accession>
<dbReference type="GO" id="GO:0008745">
    <property type="term" value="F:N-acetylmuramoyl-L-alanine amidase activity"/>
    <property type="evidence" value="ECO:0007669"/>
    <property type="project" value="InterPro"/>
</dbReference>
<dbReference type="GO" id="GO:0030288">
    <property type="term" value="C:outer membrane-bounded periplasmic space"/>
    <property type="evidence" value="ECO:0007669"/>
    <property type="project" value="TreeGrafter"/>
</dbReference>
<gene>
    <name evidence="3" type="ORF">LCGC14_1434480</name>
</gene>
<dbReference type="CDD" id="cd02696">
    <property type="entry name" value="MurNAc-LAA"/>
    <property type="match status" value="1"/>
</dbReference>
<evidence type="ECO:0000256" key="1">
    <source>
        <dbReference type="ARBA" id="ARBA00022801"/>
    </source>
</evidence>
<dbReference type="Pfam" id="PF01520">
    <property type="entry name" value="Amidase_3"/>
    <property type="match status" value="1"/>
</dbReference>
<dbReference type="EMBL" id="LAZR01009707">
    <property type="protein sequence ID" value="KKM71050.1"/>
    <property type="molecule type" value="Genomic_DNA"/>
</dbReference>
<evidence type="ECO:0000259" key="2">
    <source>
        <dbReference type="Pfam" id="PF01520"/>
    </source>
</evidence>
<reference evidence="3" key="1">
    <citation type="journal article" date="2015" name="Nature">
        <title>Complex archaea that bridge the gap between prokaryotes and eukaryotes.</title>
        <authorList>
            <person name="Spang A."/>
            <person name="Saw J.H."/>
            <person name="Jorgensen S.L."/>
            <person name="Zaremba-Niedzwiedzka K."/>
            <person name="Martijn J."/>
            <person name="Lind A.E."/>
            <person name="van Eijk R."/>
            <person name="Schleper C."/>
            <person name="Guy L."/>
            <person name="Ettema T.J."/>
        </authorList>
    </citation>
    <scope>NUCLEOTIDE SEQUENCE</scope>
</reference>
<evidence type="ECO:0000313" key="3">
    <source>
        <dbReference type="EMBL" id="KKM71050.1"/>
    </source>
</evidence>
<dbReference type="AlphaFoldDB" id="A0A0F9M333"/>
<keyword evidence="1" id="KW-0378">Hydrolase</keyword>
<dbReference type="PANTHER" id="PTHR30404:SF0">
    <property type="entry name" value="N-ACETYLMURAMOYL-L-ALANINE AMIDASE AMIC"/>
    <property type="match status" value="1"/>
</dbReference>
<dbReference type="Gene3D" id="3.40.630.40">
    <property type="entry name" value="Zn-dependent exopeptidases"/>
    <property type="match status" value="1"/>
</dbReference>
<dbReference type="SUPFAM" id="SSF53187">
    <property type="entry name" value="Zn-dependent exopeptidases"/>
    <property type="match status" value="1"/>
</dbReference>
<feature type="domain" description="MurNAc-LAA" evidence="2">
    <location>
        <begin position="7"/>
        <end position="177"/>
    </location>
</feature>
<dbReference type="PANTHER" id="PTHR30404">
    <property type="entry name" value="N-ACETYLMURAMOYL-L-ALANINE AMIDASE"/>
    <property type="match status" value="1"/>
</dbReference>
<comment type="caution">
    <text evidence="3">The sequence shown here is derived from an EMBL/GenBank/DDBJ whole genome shotgun (WGS) entry which is preliminary data.</text>
</comment>